<dbReference type="SUPFAM" id="SSF110296">
    <property type="entry name" value="Oligoxyloglucan reducing end-specific cellobiohydrolase"/>
    <property type="match status" value="3"/>
</dbReference>
<dbReference type="Pfam" id="PF02012">
    <property type="entry name" value="BNR"/>
    <property type="match status" value="2"/>
</dbReference>
<dbReference type="CDD" id="cd15482">
    <property type="entry name" value="Sialidase_non-viral"/>
    <property type="match status" value="3"/>
</dbReference>
<sequence length="734" mass="80554">MITTDKRRIALKLNFLMAALLIGFSSVISSAANESNTVTAKFGEWNIVGPSGGDVRVIAVDPKDKDRLYISTLDGQIHTSADGGTSWRLLANLNRPQLVLDQLMVDARDSKIIYTSGHRHNRPGGFFKTSDGGATWKEAEELKDQPIHAMVQSAYDQNMIFVGTNKGVWVSKNSGDDWERIESETMPINVNSLATDPRGTDTIYAGTYWRAYKSTDHGKNWRLIKDGMIDDSDVFAITIDRANPDHIVASACSGIYESKNKGDKWAKIQGIPSQSRRTRDILQHPTKPGTIYAATTEGFWMTSDGGKTWLMTTRRDLEINSITVHPDAPERVFIGTNNYGVMVSNDGGKNFKTTNDNFTSRFTYSITVDIENPNRLYATTQNTATGGGFFFISSDGGATWQQAKNLDIERVAPFALLQDRAAPNTLYMGTNIGMFRSLDRGVNWTQLLPPKPVPVKKATKGKAGTRAAKSKVPVKKPVVPVVPVDPNAPVLIPALGEKIKVLARTEDGKNAILAGTDRGIYRSYDVTKGWEKIYFGEGINENIFTINTLPQQPETIWVGTATSGVIVSRDGGETWQKVPGVPEGVPVSSITIDPANAERIYVGTTQTLYLSRDGGKTWTRRGGNLPLGNYTSILINPNNPKEVFAGSALESDGGIFFSDDAGMNWKRIDSKDMKLPSRRVWSMIFDPNDSNRIFAGTHSSGVYRIERAAKPQAAEKSNAPDGQTRPRVSAVTDN</sequence>
<dbReference type="InterPro" id="IPR002860">
    <property type="entry name" value="BNR_rpt"/>
</dbReference>
<dbReference type="GO" id="GO:0010411">
    <property type="term" value="P:xyloglucan metabolic process"/>
    <property type="evidence" value="ECO:0007669"/>
    <property type="project" value="TreeGrafter"/>
</dbReference>
<dbReference type="PANTHER" id="PTHR43739:SF5">
    <property type="entry name" value="EXO-ALPHA-SIALIDASE"/>
    <property type="match status" value="1"/>
</dbReference>
<name>A0A6J4Q1G2_9BACT</name>
<protein>
    <submittedName>
        <fullName evidence="5">GH74 / GH33</fullName>
    </submittedName>
</protein>
<dbReference type="InterPro" id="IPR052025">
    <property type="entry name" value="Xyloglucanase_GH74"/>
</dbReference>
<feature type="region of interest" description="Disordered" evidence="2">
    <location>
        <begin position="709"/>
        <end position="734"/>
    </location>
</feature>
<accession>A0A6J4Q1G2</accession>
<feature type="signal peptide" evidence="3">
    <location>
        <begin position="1"/>
        <end position="31"/>
    </location>
</feature>
<dbReference type="EMBL" id="CADCUR010000300">
    <property type="protein sequence ID" value="CAA9429467.1"/>
    <property type="molecule type" value="Genomic_DNA"/>
</dbReference>
<dbReference type="InterPro" id="IPR015943">
    <property type="entry name" value="WD40/YVTN_repeat-like_dom_sf"/>
</dbReference>
<proteinExistence type="predicted"/>
<feature type="chain" id="PRO_5026810059" evidence="3">
    <location>
        <begin position="32"/>
        <end position="734"/>
    </location>
</feature>
<keyword evidence="1" id="KW-0677">Repeat</keyword>
<evidence type="ECO:0000256" key="1">
    <source>
        <dbReference type="ARBA" id="ARBA00022737"/>
    </source>
</evidence>
<dbReference type="AlphaFoldDB" id="A0A6J4Q1G2"/>
<dbReference type="InterPro" id="IPR031778">
    <property type="entry name" value="Sortilin_N"/>
</dbReference>
<dbReference type="Pfam" id="PF15902">
    <property type="entry name" value="Sortilin-Vps10"/>
    <property type="match status" value="1"/>
</dbReference>
<reference evidence="5" key="1">
    <citation type="submission" date="2020-02" db="EMBL/GenBank/DDBJ databases">
        <authorList>
            <person name="Meier V. D."/>
        </authorList>
    </citation>
    <scope>NUCLEOTIDE SEQUENCE</scope>
    <source>
        <strain evidence="5">AVDCRST_MAG74</strain>
    </source>
</reference>
<evidence type="ECO:0000313" key="5">
    <source>
        <dbReference type="EMBL" id="CAA9429467.1"/>
    </source>
</evidence>
<organism evidence="5">
    <name type="scientific">uncultured Pyrinomonadaceae bacterium</name>
    <dbReference type="NCBI Taxonomy" id="2283094"/>
    <lineage>
        <taxon>Bacteria</taxon>
        <taxon>Pseudomonadati</taxon>
        <taxon>Acidobacteriota</taxon>
        <taxon>Blastocatellia</taxon>
        <taxon>Blastocatellales</taxon>
        <taxon>Pyrinomonadaceae</taxon>
        <taxon>environmental samples</taxon>
    </lineage>
</organism>
<evidence type="ECO:0000256" key="2">
    <source>
        <dbReference type="SAM" id="MobiDB-lite"/>
    </source>
</evidence>
<evidence type="ECO:0000256" key="3">
    <source>
        <dbReference type="SAM" id="SignalP"/>
    </source>
</evidence>
<feature type="domain" description="Sortilin N-terminal" evidence="4">
    <location>
        <begin position="127"/>
        <end position="227"/>
    </location>
</feature>
<gene>
    <name evidence="5" type="ORF">AVDCRST_MAG74-3588</name>
</gene>
<dbReference type="PANTHER" id="PTHR43739">
    <property type="entry name" value="XYLOGLUCANASE (EUROFUNG)"/>
    <property type="match status" value="1"/>
</dbReference>
<evidence type="ECO:0000259" key="4">
    <source>
        <dbReference type="Pfam" id="PF15902"/>
    </source>
</evidence>
<dbReference type="Gene3D" id="2.130.10.10">
    <property type="entry name" value="YVTN repeat-like/Quinoprotein amine dehydrogenase"/>
    <property type="match status" value="6"/>
</dbReference>
<keyword evidence="3" id="KW-0732">Signal</keyword>